<evidence type="ECO:0000256" key="12">
    <source>
        <dbReference type="ARBA" id="ARBA00023273"/>
    </source>
</evidence>
<dbReference type="InterPro" id="IPR026504">
    <property type="entry name" value="MNS1"/>
</dbReference>
<keyword evidence="10" id="KW-0539">Nucleus</keyword>
<evidence type="ECO:0000259" key="15">
    <source>
        <dbReference type="Pfam" id="PF13868"/>
    </source>
</evidence>
<evidence type="ECO:0000256" key="13">
    <source>
        <dbReference type="ARBA" id="ARBA00046114"/>
    </source>
</evidence>
<dbReference type="GO" id="GO:0051321">
    <property type="term" value="P:meiotic cell cycle"/>
    <property type="evidence" value="ECO:0007669"/>
    <property type="project" value="UniProtKB-KW"/>
</dbReference>
<evidence type="ECO:0000256" key="5">
    <source>
        <dbReference type="ARBA" id="ARBA00022490"/>
    </source>
</evidence>
<evidence type="ECO:0000256" key="3">
    <source>
        <dbReference type="ARBA" id="ARBA00009158"/>
    </source>
</evidence>
<dbReference type="InterPro" id="IPR043597">
    <property type="entry name" value="TPH_dom"/>
</dbReference>
<evidence type="ECO:0000256" key="1">
    <source>
        <dbReference type="ARBA" id="ARBA00004123"/>
    </source>
</evidence>
<keyword evidence="7" id="KW-0175">Coiled coil</keyword>
<organism evidence="16 17">
    <name type="scientific">Protopolystoma xenopodis</name>
    <dbReference type="NCBI Taxonomy" id="117903"/>
    <lineage>
        <taxon>Eukaryota</taxon>
        <taxon>Metazoa</taxon>
        <taxon>Spiralia</taxon>
        <taxon>Lophotrochozoa</taxon>
        <taxon>Platyhelminthes</taxon>
        <taxon>Monogenea</taxon>
        <taxon>Polyopisthocotylea</taxon>
        <taxon>Polystomatidea</taxon>
        <taxon>Polystomatidae</taxon>
        <taxon>Protopolystoma</taxon>
    </lineage>
</organism>
<feature type="compositionally biased region" description="Low complexity" evidence="14">
    <location>
        <begin position="134"/>
        <end position="146"/>
    </location>
</feature>
<dbReference type="PANTHER" id="PTHR19265">
    <property type="entry name" value="MEIOSIS-SPECIFIC NUCLEAR STRUCTURAL PROTEIN 1"/>
    <property type="match status" value="1"/>
</dbReference>
<dbReference type="AlphaFoldDB" id="A0A448WAF4"/>
<name>A0A448WAF4_9PLAT</name>
<gene>
    <name evidence="16" type="ORF">PXEA_LOCUS451</name>
</gene>
<comment type="subcellular location">
    <subcellularLocation>
        <location evidence="2">Cytoplasm</location>
        <location evidence="2">Cytoskeleton</location>
        <location evidence="2">Flagellum axoneme</location>
    </subcellularLocation>
    <subcellularLocation>
        <location evidence="1">Nucleus</location>
    </subcellularLocation>
</comment>
<feature type="compositionally biased region" description="Basic and acidic residues" evidence="14">
    <location>
        <begin position="1"/>
        <end position="12"/>
    </location>
</feature>
<evidence type="ECO:0000256" key="11">
    <source>
        <dbReference type="ARBA" id="ARBA00023254"/>
    </source>
</evidence>
<feature type="region of interest" description="Disordered" evidence="14">
    <location>
        <begin position="1"/>
        <end position="24"/>
    </location>
</feature>
<evidence type="ECO:0000256" key="10">
    <source>
        <dbReference type="ARBA" id="ARBA00023242"/>
    </source>
</evidence>
<proteinExistence type="inferred from homology"/>
<evidence type="ECO:0000313" key="17">
    <source>
        <dbReference type="Proteomes" id="UP000784294"/>
    </source>
</evidence>
<keyword evidence="6" id="KW-0282">Flagellum</keyword>
<keyword evidence="5" id="KW-0963">Cytoplasm</keyword>
<evidence type="ECO:0000256" key="7">
    <source>
        <dbReference type="ARBA" id="ARBA00023054"/>
    </source>
</evidence>
<evidence type="ECO:0000256" key="8">
    <source>
        <dbReference type="ARBA" id="ARBA00023069"/>
    </source>
</evidence>
<dbReference type="GO" id="GO:0005634">
    <property type="term" value="C:nucleus"/>
    <property type="evidence" value="ECO:0007669"/>
    <property type="project" value="UniProtKB-SubCell"/>
</dbReference>
<keyword evidence="9" id="KW-0206">Cytoskeleton</keyword>
<evidence type="ECO:0000256" key="6">
    <source>
        <dbReference type="ARBA" id="ARBA00022846"/>
    </source>
</evidence>
<dbReference type="EMBL" id="CAAALY010000827">
    <property type="protein sequence ID" value="VEL07011.1"/>
    <property type="molecule type" value="Genomic_DNA"/>
</dbReference>
<dbReference type="OrthoDB" id="197839at2759"/>
<reference evidence="16" key="1">
    <citation type="submission" date="2018-11" db="EMBL/GenBank/DDBJ databases">
        <authorList>
            <consortium name="Pathogen Informatics"/>
        </authorList>
    </citation>
    <scope>NUCLEOTIDE SEQUENCE</scope>
</reference>
<comment type="function">
    <text evidence="13">Microtubule inner protein (MIP) part of the dynein-decorated doublet microtubules (DMTs) in cilia axoneme, which is required for motile cilia beating. May play a role in the control of meiotic division and germ cell differentiation through regulation of pairing and recombination during meiosis. Required for sperm flagella assembly. May play a role in the assembly and function of the outer dynein arm-docking complex (ODA-DC). ODA-DC mediates outer dynein arms (ODA) binding onto the axonemal doublet microtubules.</text>
</comment>
<evidence type="ECO:0000313" key="16">
    <source>
        <dbReference type="EMBL" id="VEL07011.1"/>
    </source>
</evidence>
<sequence>MLEKFAKDDRLEQMSAQRRRQKQLEHQREVQTLIEARRTALAVERASQAERLAEEQQIAEERRRIIEEERQLILQQHAEQLFGYLPKGVIKNENDLEFMGPAYKAEYCPKSRNLVDLVEKSLVSTQQAAKNDRNSVSSSSSNNMRK</sequence>
<keyword evidence="17" id="KW-1185">Reference proteome</keyword>
<comment type="caution">
    <text evidence="16">The sequence shown here is derived from an EMBL/GenBank/DDBJ whole genome shotgun (WGS) entry which is preliminary data.</text>
</comment>
<comment type="similarity">
    <text evidence="3">Belongs to the MNS1 family.</text>
</comment>
<keyword evidence="8" id="KW-0969">Cilium</keyword>
<protein>
    <recommendedName>
        <fullName evidence="4">Meiosis-specific nuclear structural protein 1</fullName>
    </recommendedName>
</protein>
<feature type="region of interest" description="Disordered" evidence="14">
    <location>
        <begin position="125"/>
        <end position="146"/>
    </location>
</feature>
<dbReference type="Proteomes" id="UP000784294">
    <property type="component" value="Unassembled WGS sequence"/>
</dbReference>
<evidence type="ECO:0000256" key="2">
    <source>
        <dbReference type="ARBA" id="ARBA00004611"/>
    </source>
</evidence>
<keyword evidence="12" id="KW-0966">Cell projection</keyword>
<evidence type="ECO:0000256" key="9">
    <source>
        <dbReference type="ARBA" id="ARBA00023212"/>
    </source>
</evidence>
<accession>A0A448WAF4</accession>
<dbReference type="PANTHER" id="PTHR19265:SF0">
    <property type="entry name" value="MEIOSIS-SPECIFIC NUCLEAR STRUCTURAL PROTEIN 1"/>
    <property type="match status" value="1"/>
</dbReference>
<evidence type="ECO:0000256" key="14">
    <source>
        <dbReference type="SAM" id="MobiDB-lite"/>
    </source>
</evidence>
<dbReference type="Pfam" id="PF13868">
    <property type="entry name" value="TPH"/>
    <property type="match status" value="1"/>
</dbReference>
<keyword evidence="11" id="KW-0469">Meiosis</keyword>
<feature type="domain" description="Trichohyalin-plectin-homology" evidence="15">
    <location>
        <begin position="1"/>
        <end position="87"/>
    </location>
</feature>
<evidence type="ECO:0000256" key="4">
    <source>
        <dbReference type="ARBA" id="ARBA00014813"/>
    </source>
</evidence>